<name>X1W0K1_9ZZZZ</name>
<dbReference type="EMBL" id="BARW01039429">
    <property type="protein sequence ID" value="GAJ20345.1"/>
    <property type="molecule type" value="Genomic_DNA"/>
</dbReference>
<accession>X1W0K1</accession>
<feature type="compositionally biased region" description="Basic and acidic residues" evidence="1">
    <location>
        <begin position="47"/>
        <end position="59"/>
    </location>
</feature>
<organism evidence="2">
    <name type="scientific">marine sediment metagenome</name>
    <dbReference type="NCBI Taxonomy" id="412755"/>
    <lineage>
        <taxon>unclassified sequences</taxon>
        <taxon>metagenomes</taxon>
        <taxon>ecological metagenomes</taxon>
    </lineage>
</organism>
<gene>
    <name evidence="2" type="ORF">S12H4_60063</name>
</gene>
<sequence length="70" mass="7991">MTQKIYTPVATYPSKSNPSVTHTVHVDQFGELSCTCPGWCKRPPPRECTHTRQEEEKRRQGLGYWSGDPV</sequence>
<evidence type="ECO:0000256" key="1">
    <source>
        <dbReference type="SAM" id="MobiDB-lite"/>
    </source>
</evidence>
<comment type="caution">
    <text evidence="2">The sequence shown here is derived from an EMBL/GenBank/DDBJ whole genome shotgun (WGS) entry which is preliminary data.</text>
</comment>
<evidence type="ECO:0000313" key="2">
    <source>
        <dbReference type="EMBL" id="GAJ20345.1"/>
    </source>
</evidence>
<protein>
    <submittedName>
        <fullName evidence="2">Uncharacterized protein</fullName>
    </submittedName>
</protein>
<proteinExistence type="predicted"/>
<feature type="region of interest" description="Disordered" evidence="1">
    <location>
        <begin position="47"/>
        <end position="70"/>
    </location>
</feature>
<feature type="non-terminal residue" evidence="2">
    <location>
        <position position="70"/>
    </location>
</feature>
<dbReference type="AlphaFoldDB" id="X1W0K1"/>
<reference evidence="2" key="1">
    <citation type="journal article" date="2014" name="Front. Microbiol.">
        <title>High frequency of phylogenetically diverse reductive dehalogenase-homologous genes in deep subseafloor sedimentary metagenomes.</title>
        <authorList>
            <person name="Kawai M."/>
            <person name="Futagami T."/>
            <person name="Toyoda A."/>
            <person name="Takaki Y."/>
            <person name="Nishi S."/>
            <person name="Hori S."/>
            <person name="Arai W."/>
            <person name="Tsubouchi T."/>
            <person name="Morono Y."/>
            <person name="Uchiyama I."/>
            <person name="Ito T."/>
            <person name="Fujiyama A."/>
            <person name="Inagaki F."/>
            <person name="Takami H."/>
        </authorList>
    </citation>
    <scope>NUCLEOTIDE SEQUENCE</scope>
    <source>
        <strain evidence="2">Expedition CK06-06</strain>
    </source>
</reference>